<protein>
    <submittedName>
        <fullName evidence="1">Uncharacterized protein</fullName>
    </submittedName>
</protein>
<name>A0ABW1R871_9LACO</name>
<evidence type="ECO:0000313" key="2">
    <source>
        <dbReference type="Proteomes" id="UP001596253"/>
    </source>
</evidence>
<evidence type="ECO:0000313" key="1">
    <source>
        <dbReference type="EMBL" id="MFC6165354.1"/>
    </source>
</evidence>
<proteinExistence type="predicted"/>
<keyword evidence="2" id="KW-1185">Reference proteome</keyword>
<dbReference type="EMBL" id="JBHSSD010000048">
    <property type="protein sequence ID" value="MFC6165354.1"/>
    <property type="molecule type" value="Genomic_DNA"/>
</dbReference>
<accession>A0ABW1R871</accession>
<dbReference type="Proteomes" id="UP001596253">
    <property type="component" value="Unassembled WGS sequence"/>
</dbReference>
<sequence>MKADFFERFHKTITEDSYEYQSRKKRLVQLIHEDDYEISLSYVVSGDYAVSFRIEDIKAAANYLKGHDRAAGKDNDCTIIDDCIYQFEVKHVKHIGNANPKPQFLGGLQWLRHLMWLVAASDNDMLKVISKLPIYNIVIFIPKHGRGMVRHKGNAMFMQKDDHFLLTLDNPAIKMIDLTKFKWQMSGSSNYTTISDAVSLI</sequence>
<gene>
    <name evidence="1" type="ORF">ACFP3T_11780</name>
</gene>
<dbReference type="RefSeq" id="WP_137641398.1">
    <property type="nucleotide sequence ID" value="NZ_BJDK01000058.1"/>
</dbReference>
<organism evidence="1 2">
    <name type="scientific">Lactiplantibacillus dongliensis</name>
    <dbReference type="NCBI Taxonomy" id="2559919"/>
    <lineage>
        <taxon>Bacteria</taxon>
        <taxon>Bacillati</taxon>
        <taxon>Bacillota</taxon>
        <taxon>Bacilli</taxon>
        <taxon>Lactobacillales</taxon>
        <taxon>Lactobacillaceae</taxon>
        <taxon>Lactiplantibacillus</taxon>
    </lineage>
</organism>
<reference evidence="2" key="1">
    <citation type="journal article" date="2019" name="Int. J. Syst. Evol. Microbiol.">
        <title>The Global Catalogue of Microorganisms (GCM) 10K type strain sequencing project: providing services to taxonomists for standard genome sequencing and annotation.</title>
        <authorList>
            <consortium name="The Broad Institute Genomics Platform"/>
            <consortium name="The Broad Institute Genome Sequencing Center for Infectious Disease"/>
            <person name="Wu L."/>
            <person name="Ma J."/>
        </authorList>
    </citation>
    <scope>NUCLEOTIDE SEQUENCE [LARGE SCALE GENOMIC DNA]</scope>
    <source>
        <strain evidence="2">CCM 8932</strain>
    </source>
</reference>
<comment type="caution">
    <text evidence="1">The sequence shown here is derived from an EMBL/GenBank/DDBJ whole genome shotgun (WGS) entry which is preliminary data.</text>
</comment>